<sequence>MESAITSSMEGSTASQCKSMIITVDYYEMMKFTHWNPKFHQLASKLAGLLLRNQHSRTNIQSDAWPLAQLVHLQSDLLDPFDLSASNSVAHHLLAAIGIDPSVFKTANSSGGVTPSRNQKSNEIMTTIVQQLVQPIRRTDPITHTPDQTDFVNPVSGLSKLLIESNPQVTILPSVSITPVYPPLYPPSHQMLMLDPTRNMMLAPKNLRMVTFSEQLNNLAPYVHSNRFCCENALQFIVSSFHHDLMSPIKNTFSTNQLSHVAVHSRPSMVNEKMRCMLSPDVTDIQAFRSILPNAQSSSLADLRHTLLPNPLFGALNHLQVARSPPALLTAPVAPSLVHPVLRPNTDAEMQSCLLFSSTPVTTWRLPGSMYIPVSNQLGPWISTCRLEVLLTRDEAKTRFMCSTCGRQWTSMKGSITFVVILSHSTTGAMQSLQWTIQPGANVFFELFPQSCSACDVLCQPKWYPEEIDKVSRNVIRNLFVRIHDQFYQGVIPWDDQWNWHRRDGQPSGPHNSTKCVACHNGLCRGGLKNHVNQDNSSGHETMDRTKKTTPEVGILNNTAVSKDSTDCVSGASSPNGPPSSKRRSTIIERQ</sequence>
<evidence type="ECO:0000256" key="4">
    <source>
        <dbReference type="ARBA" id="ARBA00022771"/>
    </source>
</evidence>
<keyword evidence="5" id="KW-0862">Zinc</keyword>
<evidence type="ECO:0000313" key="11">
    <source>
        <dbReference type="Proteomes" id="UP000054324"/>
    </source>
</evidence>
<dbReference type="OrthoDB" id="8121437at2759"/>
<dbReference type="GeneID" id="20322273"/>
<dbReference type="GO" id="GO:0016020">
    <property type="term" value="C:membrane"/>
    <property type="evidence" value="ECO:0007669"/>
    <property type="project" value="UniProtKB-SubCell"/>
</dbReference>
<proteinExistence type="predicted"/>
<evidence type="ECO:0000259" key="9">
    <source>
        <dbReference type="SMART" id="SM01328"/>
    </source>
</evidence>
<dbReference type="InterPro" id="IPR026096">
    <property type="entry name" value="R-trans_p"/>
</dbReference>
<dbReference type="RefSeq" id="XP_009172057.1">
    <property type="nucleotide sequence ID" value="XM_009173793.1"/>
</dbReference>
<evidence type="ECO:0000256" key="1">
    <source>
        <dbReference type="ARBA" id="ARBA00004167"/>
    </source>
</evidence>
<reference evidence="10 11" key="1">
    <citation type="submission" date="2013-11" db="EMBL/GenBank/DDBJ databases">
        <title>Opisthorchis viverrini - life in the bile duct.</title>
        <authorList>
            <person name="Young N.D."/>
            <person name="Nagarajan N."/>
            <person name="Lin S.J."/>
            <person name="Korhonen P.K."/>
            <person name="Jex A.R."/>
            <person name="Hall R.S."/>
            <person name="Safavi-Hemami H."/>
            <person name="Kaewkong W."/>
            <person name="Bertrand D."/>
            <person name="Gao S."/>
            <person name="Seet Q."/>
            <person name="Wongkham S."/>
            <person name="Teh B.T."/>
            <person name="Wongkham C."/>
            <person name="Intapan P.M."/>
            <person name="Maleewong W."/>
            <person name="Yang X."/>
            <person name="Hu M."/>
            <person name="Wang Z."/>
            <person name="Hofmann A."/>
            <person name="Sternberg P.W."/>
            <person name="Tan P."/>
            <person name="Wang J."/>
            <person name="Gasser R.B."/>
        </authorList>
    </citation>
    <scope>NUCLEOTIDE SEQUENCE [LARGE SCALE GENOMIC DNA]</scope>
</reference>
<evidence type="ECO:0000256" key="3">
    <source>
        <dbReference type="ARBA" id="ARBA00022723"/>
    </source>
</evidence>
<dbReference type="GO" id="GO:0006612">
    <property type="term" value="P:protein targeting to membrane"/>
    <property type="evidence" value="ECO:0007669"/>
    <property type="project" value="TreeGrafter"/>
</dbReference>
<keyword evidence="3" id="KW-0479">Metal-binding</keyword>
<evidence type="ECO:0000256" key="8">
    <source>
        <dbReference type="SAM" id="MobiDB-lite"/>
    </source>
</evidence>
<dbReference type="PANTHER" id="PTHR14402:SF10">
    <property type="entry name" value="3CXXC-TYPE DOMAIN-CONTAINING PROTEIN"/>
    <property type="match status" value="1"/>
</dbReference>
<feature type="domain" description="3CxxC-type" evidence="9">
    <location>
        <begin position="395"/>
        <end position="522"/>
    </location>
</feature>
<keyword evidence="7" id="KW-0472">Membrane</keyword>
<keyword evidence="11" id="KW-1185">Reference proteome</keyword>
<feature type="region of interest" description="Disordered" evidence="8">
    <location>
        <begin position="530"/>
        <end position="591"/>
    </location>
</feature>
<feature type="compositionally biased region" description="Basic and acidic residues" evidence="8">
    <location>
        <begin position="541"/>
        <end position="550"/>
    </location>
</feature>
<dbReference type="SMART" id="SM01328">
    <property type="entry name" value="zf-3CxxC"/>
    <property type="match status" value="1"/>
</dbReference>
<evidence type="ECO:0000256" key="5">
    <source>
        <dbReference type="ARBA" id="ARBA00022833"/>
    </source>
</evidence>
<organism evidence="10 11">
    <name type="scientific">Opisthorchis viverrini</name>
    <name type="common">Southeast Asian liver fluke</name>
    <dbReference type="NCBI Taxonomy" id="6198"/>
    <lineage>
        <taxon>Eukaryota</taxon>
        <taxon>Metazoa</taxon>
        <taxon>Spiralia</taxon>
        <taxon>Lophotrochozoa</taxon>
        <taxon>Platyhelminthes</taxon>
        <taxon>Trematoda</taxon>
        <taxon>Digenea</taxon>
        <taxon>Opisthorchiida</taxon>
        <taxon>Opisthorchiata</taxon>
        <taxon>Opisthorchiidae</taxon>
        <taxon>Opisthorchis</taxon>
    </lineage>
</organism>
<comment type="subcellular location">
    <subcellularLocation>
        <location evidence="1">Membrane</location>
        <topology evidence="1">Single-pass membrane protein</topology>
    </subcellularLocation>
</comment>
<dbReference type="Proteomes" id="UP000054324">
    <property type="component" value="Unassembled WGS sequence"/>
</dbReference>
<name>A0A074ZLI5_OPIVI</name>
<keyword evidence="4" id="KW-0863">Zinc-finger</keyword>
<keyword evidence="2" id="KW-0812">Transmembrane</keyword>
<evidence type="ECO:0000256" key="2">
    <source>
        <dbReference type="ARBA" id="ARBA00022692"/>
    </source>
</evidence>
<dbReference type="GO" id="GO:0031849">
    <property type="term" value="F:olfactory receptor binding"/>
    <property type="evidence" value="ECO:0007669"/>
    <property type="project" value="TreeGrafter"/>
</dbReference>
<dbReference type="Pfam" id="PF13695">
    <property type="entry name" value="Zn_ribbon_3CxxC"/>
    <property type="match status" value="1"/>
</dbReference>
<dbReference type="PANTHER" id="PTHR14402">
    <property type="entry name" value="RECEPTOR TRANSPORTING PROTEIN"/>
    <property type="match status" value="1"/>
</dbReference>
<evidence type="ECO:0000313" key="10">
    <source>
        <dbReference type="EMBL" id="KER24205.1"/>
    </source>
</evidence>
<keyword evidence="6" id="KW-1133">Transmembrane helix</keyword>
<dbReference type="CTD" id="20322273"/>
<gene>
    <name evidence="10" type="ORF">T265_08094</name>
</gene>
<dbReference type="KEGG" id="ovi:T265_08094"/>
<evidence type="ECO:0000256" key="6">
    <source>
        <dbReference type="ARBA" id="ARBA00022989"/>
    </source>
</evidence>
<dbReference type="GO" id="GO:0051205">
    <property type="term" value="P:protein insertion into membrane"/>
    <property type="evidence" value="ECO:0007669"/>
    <property type="project" value="TreeGrafter"/>
</dbReference>
<dbReference type="InterPro" id="IPR027377">
    <property type="entry name" value="ZAR1/RTP1-5-like_Znf-3CxxC"/>
</dbReference>
<evidence type="ECO:0000256" key="7">
    <source>
        <dbReference type="ARBA" id="ARBA00023136"/>
    </source>
</evidence>
<dbReference type="GO" id="GO:0008270">
    <property type="term" value="F:zinc ion binding"/>
    <property type="evidence" value="ECO:0007669"/>
    <property type="project" value="UniProtKB-KW"/>
</dbReference>
<dbReference type="EMBL" id="KL596819">
    <property type="protein sequence ID" value="KER24205.1"/>
    <property type="molecule type" value="Genomic_DNA"/>
</dbReference>
<feature type="compositionally biased region" description="Polar residues" evidence="8">
    <location>
        <begin position="531"/>
        <end position="540"/>
    </location>
</feature>
<accession>A0A074ZLI5</accession>
<protein>
    <recommendedName>
        <fullName evidence="9">3CxxC-type domain-containing protein</fullName>
    </recommendedName>
</protein>
<dbReference type="AlphaFoldDB" id="A0A074ZLI5"/>